<protein>
    <recommendedName>
        <fullName evidence="9">Sigma-70 family RNA polymerase sigma factor</fullName>
    </recommendedName>
</protein>
<keyword evidence="4" id="KW-0804">Transcription</keyword>
<dbReference type="EMBL" id="AWTN01000135">
    <property type="protein sequence ID" value="KGG83731.1"/>
    <property type="molecule type" value="Genomic_DNA"/>
</dbReference>
<evidence type="ECO:0000256" key="3">
    <source>
        <dbReference type="ARBA" id="ARBA00023082"/>
    </source>
</evidence>
<evidence type="ECO:0000313" key="8">
    <source>
        <dbReference type="Proteomes" id="UP000029567"/>
    </source>
</evidence>
<name>A0A0E3BDX0_9BURK</name>
<dbReference type="PANTHER" id="PTHR43133">
    <property type="entry name" value="RNA POLYMERASE ECF-TYPE SIGMA FACTO"/>
    <property type="match status" value="1"/>
</dbReference>
<evidence type="ECO:0000256" key="2">
    <source>
        <dbReference type="ARBA" id="ARBA00023015"/>
    </source>
</evidence>
<comment type="caution">
    <text evidence="7">The sequence shown here is derived from an EMBL/GenBank/DDBJ whole genome shotgun (WGS) entry which is preliminary data.</text>
</comment>
<dbReference type="RefSeq" id="WP_034383178.1">
    <property type="nucleotide sequence ID" value="NZ_AWTN01000135.1"/>
</dbReference>
<dbReference type="GO" id="GO:0016987">
    <property type="term" value="F:sigma factor activity"/>
    <property type="evidence" value="ECO:0007669"/>
    <property type="project" value="UniProtKB-KW"/>
</dbReference>
<dbReference type="GO" id="GO:0003677">
    <property type="term" value="F:DNA binding"/>
    <property type="evidence" value="ECO:0007669"/>
    <property type="project" value="InterPro"/>
</dbReference>
<dbReference type="InterPro" id="IPR014284">
    <property type="entry name" value="RNA_pol_sigma-70_dom"/>
</dbReference>
<evidence type="ECO:0000313" key="7">
    <source>
        <dbReference type="EMBL" id="KGG83731.1"/>
    </source>
</evidence>
<evidence type="ECO:0000259" key="6">
    <source>
        <dbReference type="Pfam" id="PF08281"/>
    </source>
</evidence>
<dbReference type="Proteomes" id="UP000029567">
    <property type="component" value="Unassembled WGS sequence"/>
</dbReference>
<dbReference type="Pfam" id="PF04542">
    <property type="entry name" value="Sigma70_r2"/>
    <property type="match status" value="1"/>
</dbReference>
<dbReference type="InterPro" id="IPR039425">
    <property type="entry name" value="RNA_pol_sigma-70-like"/>
</dbReference>
<dbReference type="InterPro" id="IPR013324">
    <property type="entry name" value="RNA_pol_sigma_r3/r4-like"/>
</dbReference>
<dbReference type="InterPro" id="IPR036388">
    <property type="entry name" value="WH-like_DNA-bd_sf"/>
</dbReference>
<evidence type="ECO:0000256" key="1">
    <source>
        <dbReference type="ARBA" id="ARBA00010641"/>
    </source>
</evidence>
<dbReference type="InterPro" id="IPR007627">
    <property type="entry name" value="RNA_pol_sigma70_r2"/>
</dbReference>
<accession>A0A0E3BDX0</accession>
<sequence length="205" mass="23137">MNARVTNGGVAPDDEATARGALARTYMRLRAPLQRLLGRSMQRREDAEDGVQEVFLRYAATGKQLPEDQEAAYLHTTARNVSHTAWQQASRREGVEAVSLDEHMEMAEGVPADEAAEPLNRVERGQRLSRLEEAVAELPERRREAFVLHAIDGLTQTEVAELMGISRRMVHNHVTLAYAYCQIRVRYRTQEEMKIAQTLQADEAP</sequence>
<dbReference type="PANTHER" id="PTHR43133:SF63">
    <property type="entry name" value="RNA POLYMERASE SIGMA FACTOR FECI-RELATED"/>
    <property type="match status" value="1"/>
</dbReference>
<dbReference type="GO" id="GO:0006352">
    <property type="term" value="P:DNA-templated transcription initiation"/>
    <property type="evidence" value="ECO:0007669"/>
    <property type="project" value="InterPro"/>
</dbReference>
<keyword evidence="2" id="KW-0805">Transcription regulation</keyword>
<dbReference type="InterPro" id="IPR013249">
    <property type="entry name" value="RNA_pol_sigma70_r4_t2"/>
</dbReference>
<dbReference type="SUPFAM" id="SSF88659">
    <property type="entry name" value="Sigma3 and sigma4 domains of RNA polymerase sigma factors"/>
    <property type="match status" value="1"/>
</dbReference>
<evidence type="ECO:0000256" key="4">
    <source>
        <dbReference type="ARBA" id="ARBA00023163"/>
    </source>
</evidence>
<comment type="similarity">
    <text evidence="1">Belongs to the sigma-70 factor family. ECF subfamily.</text>
</comment>
<proteinExistence type="inferred from homology"/>
<evidence type="ECO:0000259" key="5">
    <source>
        <dbReference type="Pfam" id="PF04542"/>
    </source>
</evidence>
<dbReference type="NCBIfam" id="TIGR02937">
    <property type="entry name" value="sigma70-ECF"/>
    <property type="match status" value="1"/>
</dbReference>
<keyword evidence="3" id="KW-0731">Sigma factor</keyword>
<feature type="domain" description="RNA polymerase sigma-70 region 2" evidence="5">
    <location>
        <begin position="26"/>
        <end position="91"/>
    </location>
</feature>
<feature type="domain" description="RNA polymerase sigma factor 70 region 4 type 2" evidence="6">
    <location>
        <begin position="130"/>
        <end position="179"/>
    </location>
</feature>
<dbReference type="SUPFAM" id="SSF88946">
    <property type="entry name" value="Sigma2 domain of RNA polymerase sigma factors"/>
    <property type="match status" value="1"/>
</dbReference>
<dbReference type="Gene3D" id="1.10.1740.10">
    <property type="match status" value="1"/>
</dbReference>
<dbReference type="InterPro" id="IPR013325">
    <property type="entry name" value="RNA_pol_sigma_r2"/>
</dbReference>
<dbReference type="Gene3D" id="1.10.10.10">
    <property type="entry name" value="Winged helix-like DNA-binding domain superfamily/Winged helix DNA-binding domain"/>
    <property type="match status" value="1"/>
</dbReference>
<reference evidence="7 8" key="1">
    <citation type="submission" date="2013-09" db="EMBL/GenBank/DDBJ databases">
        <title>High correlation between genotypes and phenotypes of environmental bacteria Comamonas testosteroni strains.</title>
        <authorList>
            <person name="Liu L."/>
            <person name="Zhu W."/>
            <person name="Xia X."/>
            <person name="Xu B."/>
            <person name="Luo M."/>
            <person name="Wang G."/>
        </authorList>
    </citation>
    <scope>NUCLEOTIDE SEQUENCE [LARGE SCALE GENOMIC DNA]</scope>
    <source>
        <strain evidence="7 8">JL14</strain>
    </source>
</reference>
<evidence type="ECO:0008006" key="9">
    <source>
        <dbReference type="Google" id="ProtNLM"/>
    </source>
</evidence>
<dbReference type="AlphaFoldDB" id="A0A0E3BDX0"/>
<dbReference type="Pfam" id="PF08281">
    <property type="entry name" value="Sigma70_r4_2"/>
    <property type="match status" value="1"/>
</dbReference>
<gene>
    <name evidence="7" type="ORF">P245_24860</name>
</gene>
<organism evidence="7 8">
    <name type="scientific">Comamonas thiooxydans</name>
    <dbReference type="NCBI Taxonomy" id="363952"/>
    <lineage>
        <taxon>Bacteria</taxon>
        <taxon>Pseudomonadati</taxon>
        <taxon>Pseudomonadota</taxon>
        <taxon>Betaproteobacteria</taxon>
        <taxon>Burkholderiales</taxon>
        <taxon>Comamonadaceae</taxon>
        <taxon>Comamonas</taxon>
    </lineage>
</organism>